<keyword evidence="2" id="KW-1185">Reference proteome</keyword>
<feature type="non-terminal residue" evidence="1">
    <location>
        <position position="1"/>
    </location>
</feature>
<dbReference type="EMBL" id="JAWDJW010005394">
    <property type="protein sequence ID" value="KAK3067994.1"/>
    <property type="molecule type" value="Genomic_DNA"/>
</dbReference>
<evidence type="ECO:0000313" key="1">
    <source>
        <dbReference type="EMBL" id="KAK3067994.1"/>
    </source>
</evidence>
<protein>
    <submittedName>
        <fullName evidence="1">Uncharacterized protein</fullName>
    </submittedName>
</protein>
<organism evidence="1 2">
    <name type="scientific">Coniosporium uncinatum</name>
    <dbReference type="NCBI Taxonomy" id="93489"/>
    <lineage>
        <taxon>Eukaryota</taxon>
        <taxon>Fungi</taxon>
        <taxon>Dikarya</taxon>
        <taxon>Ascomycota</taxon>
        <taxon>Pezizomycotina</taxon>
        <taxon>Dothideomycetes</taxon>
        <taxon>Dothideomycetes incertae sedis</taxon>
        <taxon>Coniosporium</taxon>
    </lineage>
</organism>
<proteinExistence type="predicted"/>
<sequence length="310" mass="33321">GDGKCMRMNRNGSESSFPIGSYGSGLQTKDMACGYDGTEGVERVCPASAGSTLTFEFRSWPDDPSHPSLDPSHMGPCAVYMKSVKSAINDSAAGDGWFKIWDEGYDEKEEKWCTNKMIDNGGRMSVKVPTELAGGYYLVRPEFVALHAADKGDPQFYTGCAQIFLKSSGNAKPSKTVSIPGFVDKDTPGLTFNIWETPMALPYPIPGPEVAELVGTDSVSANTVQTQTEGETPSGDACILENANWCGKEVPSYSDEAGCWASQSNCWDQGDVCYHPYGGDLGPTTGSAGCDKWQDYCQSLEDLCNAGNFN</sequence>
<feature type="non-terminal residue" evidence="1">
    <location>
        <position position="310"/>
    </location>
</feature>
<accession>A0ACC3DFJ2</accession>
<name>A0ACC3DFJ2_9PEZI</name>
<comment type="caution">
    <text evidence="1">The sequence shown here is derived from an EMBL/GenBank/DDBJ whole genome shotgun (WGS) entry which is preliminary data.</text>
</comment>
<dbReference type="Proteomes" id="UP001186974">
    <property type="component" value="Unassembled WGS sequence"/>
</dbReference>
<reference evidence="1" key="1">
    <citation type="submission" date="2024-09" db="EMBL/GenBank/DDBJ databases">
        <title>Black Yeasts Isolated from many extreme environments.</title>
        <authorList>
            <person name="Coleine C."/>
            <person name="Stajich J.E."/>
            <person name="Selbmann L."/>
        </authorList>
    </citation>
    <scope>NUCLEOTIDE SEQUENCE</scope>
    <source>
        <strain evidence="1">CCFEE 5737</strain>
    </source>
</reference>
<gene>
    <name evidence="1" type="ORF">LTS18_000850</name>
</gene>
<evidence type="ECO:0000313" key="2">
    <source>
        <dbReference type="Proteomes" id="UP001186974"/>
    </source>
</evidence>